<comment type="catalytic activity">
    <reaction evidence="3 4">
        <text>spectinomycin + ATP = 9-O-adenylylspectinomycin + diphosphate</text>
        <dbReference type="Rhea" id="RHEA:63228"/>
        <dbReference type="ChEBI" id="CHEBI:30616"/>
        <dbReference type="ChEBI" id="CHEBI:33019"/>
        <dbReference type="ChEBI" id="CHEBI:146260"/>
        <dbReference type="ChEBI" id="CHEBI:146261"/>
    </reaction>
</comment>
<organism evidence="7 8">
    <name type="scientific">Oceanobacillus jeddahense</name>
    <dbReference type="NCBI Taxonomy" id="1462527"/>
    <lineage>
        <taxon>Bacteria</taxon>
        <taxon>Bacillati</taxon>
        <taxon>Bacillota</taxon>
        <taxon>Bacilli</taxon>
        <taxon>Bacillales</taxon>
        <taxon>Bacillaceae</taxon>
        <taxon>Oceanobacillus</taxon>
    </lineage>
</organism>
<dbReference type="RefSeq" id="WP_256708822.1">
    <property type="nucleotide sequence ID" value="NZ_CP101914.1"/>
</dbReference>
<evidence type="ECO:0000256" key="3">
    <source>
        <dbReference type="ARBA" id="ARBA00047831"/>
    </source>
</evidence>
<dbReference type="Proteomes" id="UP001059773">
    <property type="component" value="Chromosome"/>
</dbReference>
<feature type="domain" description="Polymerase nucleotidyl transferase" evidence="5">
    <location>
        <begin position="31"/>
        <end position="73"/>
    </location>
</feature>
<name>A0ABY5JTY9_9BACI</name>
<keyword evidence="4" id="KW-0548">Nucleotidyltransferase</keyword>
<evidence type="ECO:0000259" key="5">
    <source>
        <dbReference type="Pfam" id="PF01909"/>
    </source>
</evidence>
<dbReference type="CDD" id="cd05403">
    <property type="entry name" value="NT_KNTase_like"/>
    <property type="match status" value="1"/>
</dbReference>
<evidence type="ECO:0000256" key="4">
    <source>
        <dbReference type="PIRNR" id="PIRNR000819"/>
    </source>
</evidence>
<keyword evidence="1 4" id="KW-0808">Transferase</keyword>
<dbReference type="Gene3D" id="3.30.460.10">
    <property type="entry name" value="Beta Polymerase, domain 2"/>
    <property type="match status" value="1"/>
</dbReference>
<keyword evidence="4" id="KW-0547">Nucleotide-binding</keyword>
<keyword evidence="4" id="KW-0067">ATP-binding</keyword>
<accession>A0ABY5JTY9</accession>
<reference evidence="7" key="1">
    <citation type="submission" date="2022-07" db="EMBL/GenBank/DDBJ databases">
        <title>FELIX.</title>
        <authorList>
            <person name="Wan K.H."/>
            <person name="Park S."/>
            <person name="Lawrence Q."/>
            <person name="Eichenberger J.P."/>
            <person name="Booth B.W."/>
            <person name="Piaggio A.J."/>
            <person name="Chandler J.C."/>
            <person name="Franklin A.B."/>
            <person name="Celniker S.E."/>
        </authorList>
    </citation>
    <scope>NUCLEOTIDE SEQUENCE</scope>
    <source>
        <strain evidence="7">QA-1986 374</strain>
    </source>
</reference>
<sequence length="262" mass="30384">MEKIPRLTKHVQSFLNDLIQGIKQITDEQFTGCYLHGSLAMGSFQPGNSDIDLLVVLNKTLCKQQKQELAALFLDKSNHPYPIEISFLLECHLREWEHPFPYLFHYSEHWRGHIKRDENQVIEESGGKDADLAAHIAVLLDRGVTLEGVQAEKVFPVIPKSDYISSIGLDYKECLVDYIDKPVYCLLNMLRFYWYLKEECILSKKEAGERAYEAFPENVRPAIKNLLYHYQGEETCKQTIEGQGLTALKEYIEGRITELWKR</sequence>
<dbReference type="SUPFAM" id="SSF81301">
    <property type="entry name" value="Nucleotidyltransferase"/>
    <property type="match status" value="1"/>
</dbReference>
<feature type="domain" description="Adenylyltransferase AadA C-terminal" evidence="6">
    <location>
        <begin position="153"/>
        <end position="251"/>
    </location>
</feature>
<dbReference type="EMBL" id="CP101914">
    <property type="protein sequence ID" value="UUI03800.1"/>
    <property type="molecule type" value="Genomic_DNA"/>
</dbReference>
<dbReference type="InterPro" id="IPR025184">
    <property type="entry name" value="AadA_C"/>
</dbReference>
<gene>
    <name evidence="7" type="ORF">NP439_03650</name>
</gene>
<dbReference type="Pfam" id="PF13427">
    <property type="entry name" value="AadA_C"/>
    <property type="match status" value="1"/>
</dbReference>
<dbReference type="Pfam" id="PF01909">
    <property type="entry name" value="NTP_transf_2"/>
    <property type="match status" value="1"/>
</dbReference>
<protein>
    <recommendedName>
        <fullName evidence="4">Spectinomycin 9-adenylyltransferase</fullName>
    </recommendedName>
</protein>
<evidence type="ECO:0000259" key="6">
    <source>
        <dbReference type="Pfam" id="PF13427"/>
    </source>
</evidence>
<evidence type="ECO:0000256" key="2">
    <source>
        <dbReference type="ARBA" id="ARBA00023251"/>
    </source>
</evidence>
<keyword evidence="2 4" id="KW-0046">Antibiotic resistance</keyword>
<evidence type="ECO:0000313" key="8">
    <source>
        <dbReference type="Proteomes" id="UP001059773"/>
    </source>
</evidence>
<dbReference type="InterPro" id="IPR024172">
    <property type="entry name" value="AadA/Aad9"/>
</dbReference>
<evidence type="ECO:0000313" key="7">
    <source>
        <dbReference type="EMBL" id="UUI03800.1"/>
    </source>
</evidence>
<dbReference type="InterPro" id="IPR002934">
    <property type="entry name" value="Polymerase_NTP_transf_dom"/>
</dbReference>
<dbReference type="InterPro" id="IPR043519">
    <property type="entry name" value="NT_sf"/>
</dbReference>
<proteinExistence type="predicted"/>
<keyword evidence="8" id="KW-1185">Reference proteome</keyword>
<evidence type="ECO:0000256" key="1">
    <source>
        <dbReference type="ARBA" id="ARBA00022679"/>
    </source>
</evidence>
<dbReference type="PIRSF" id="PIRSF000819">
    <property type="entry name" value="Streptomycin_3-adenylyltransf"/>
    <property type="match status" value="1"/>
</dbReference>